<gene>
    <name evidence="2" type="ORF">NBO_552g0004</name>
</gene>
<dbReference type="VEuPathDB" id="MicrosporidiaDB:NBO_552g0004"/>
<accession>R0KN59</accession>
<organism evidence="2 3">
    <name type="scientific">Nosema bombycis (strain CQ1 / CVCC 102059)</name>
    <name type="common">Microsporidian parasite</name>
    <name type="synonym">Pebrine of silkworm</name>
    <dbReference type="NCBI Taxonomy" id="578461"/>
    <lineage>
        <taxon>Eukaryota</taxon>
        <taxon>Fungi</taxon>
        <taxon>Fungi incertae sedis</taxon>
        <taxon>Microsporidia</taxon>
        <taxon>Nosematidae</taxon>
        <taxon>Nosema</taxon>
    </lineage>
</organism>
<name>R0KN59_NOSB1</name>
<dbReference type="AlphaFoldDB" id="R0KN59"/>
<evidence type="ECO:0000313" key="3">
    <source>
        <dbReference type="Proteomes" id="UP000016927"/>
    </source>
</evidence>
<dbReference type="EMBL" id="KB909459">
    <property type="protein sequence ID" value="EOB12096.1"/>
    <property type="molecule type" value="Genomic_DNA"/>
</dbReference>
<protein>
    <submittedName>
        <fullName evidence="2">Uncharacterized protein</fullName>
    </submittedName>
</protein>
<proteinExistence type="predicted"/>
<sequence>MVLNCLSEVFSFSCRRKKKKSNVFRKNKEESESDTLSNCTLVSKNEKVKQKEEDSDIIDSYSKSNESKVKIKKSIQVNKSQLGKKAKPEPESPEPMPSSYSEHSEEVIKNKKSRSKDNKKDLVLKDMNKSKKTGKNDFENTVEDLSESLKKLNASRKKHQLIKLNDRVKNTKKSEVEHRNLKGKYVSEEMESPTLSQTVSNDSEQRNFLSDVDVQRTTRKASKVIDSDSEIWFLKNKNENLKFNHNLRMKMVEYLIKKSSK</sequence>
<dbReference type="Proteomes" id="UP000016927">
    <property type="component" value="Unassembled WGS sequence"/>
</dbReference>
<keyword evidence="3" id="KW-1185">Reference proteome</keyword>
<evidence type="ECO:0000256" key="1">
    <source>
        <dbReference type="SAM" id="MobiDB-lite"/>
    </source>
</evidence>
<reference evidence="2 3" key="1">
    <citation type="journal article" date="2013" name="BMC Genomics">
        <title>Comparative genomics of parasitic silkworm microsporidia reveal an association between genome expansion and host adaptation.</title>
        <authorList>
            <person name="Pan G."/>
            <person name="Xu J."/>
            <person name="Li T."/>
            <person name="Xia Q."/>
            <person name="Liu S.L."/>
            <person name="Zhang G."/>
            <person name="Li S."/>
            <person name="Li C."/>
            <person name="Liu H."/>
            <person name="Yang L."/>
            <person name="Liu T."/>
            <person name="Zhang X."/>
            <person name="Wu Z."/>
            <person name="Fan W."/>
            <person name="Dang X."/>
            <person name="Xiang H."/>
            <person name="Tao M."/>
            <person name="Li Y."/>
            <person name="Hu J."/>
            <person name="Li Z."/>
            <person name="Lin L."/>
            <person name="Luo J."/>
            <person name="Geng L."/>
            <person name="Wang L."/>
            <person name="Long M."/>
            <person name="Wan Y."/>
            <person name="He N."/>
            <person name="Zhang Z."/>
            <person name="Lu C."/>
            <person name="Keeling P.J."/>
            <person name="Wang J."/>
            <person name="Xiang Z."/>
            <person name="Zhou Z."/>
        </authorList>
    </citation>
    <scope>NUCLEOTIDE SEQUENCE [LARGE SCALE GENOMIC DNA]</scope>
    <source>
        <strain evidence="3">CQ1 / CVCC 102059</strain>
    </source>
</reference>
<feature type="compositionally biased region" description="Basic and acidic residues" evidence="1">
    <location>
        <begin position="102"/>
        <end position="137"/>
    </location>
</feature>
<dbReference type="HOGENOM" id="CLU_1065942_0_0_1"/>
<feature type="region of interest" description="Disordered" evidence="1">
    <location>
        <begin position="46"/>
        <end position="137"/>
    </location>
</feature>
<evidence type="ECO:0000313" key="2">
    <source>
        <dbReference type="EMBL" id="EOB12096.1"/>
    </source>
</evidence>